<evidence type="ECO:0000313" key="7">
    <source>
        <dbReference type="EMBL" id="RZU49151.1"/>
    </source>
</evidence>
<sequence length="261" mass="27813">MAGELTFHLFGPLRVCGADGRCLALGSRTRRAVLAVLLLRPGQLVPVERIIGQLWHGAPPPGAAAHVHDQVAALREALETAGKSLVGRENGYLMDVAPERIDVCRFAGGAAAGREALTGGQPAGAARTLDAALAEWRGDPLADFPGEPFTGPTIAQLENLRAQAVQDRAEARLLLGDAGWCVTELDRLVRETPYRERLWELYAAALYRAGRRDDALAAIARVRDLLFEELGLQDGPGLRALERAVRDDDLAAIPGGAPPTG</sequence>
<dbReference type="RefSeq" id="WP_130508279.1">
    <property type="nucleotide sequence ID" value="NZ_SHKY01000001.1"/>
</dbReference>
<dbReference type="CDD" id="cd15831">
    <property type="entry name" value="BTAD"/>
    <property type="match status" value="1"/>
</dbReference>
<evidence type="ECO:0000259" key="6">
    <source>
        <dbReference type="SMART" id="SM01043"/>
    </source>
</evidence>
<feature type="domain" description="Bacterial transcriptional activator" evidence="6">
    <location>
        <begin position="101"/>
        <end position="246"/>
    </location>
</feature>
<dbReference type="GO" id="GO:0006355">
    <property type="term" value="P:regulation of DNA-templated transcription"/>
    <property type="evidence" value="ECO:0007669"/>
    <property type="project" value="InterPro"/>
</dbReference>
<comment type="caution">
    <text evidence="7">The sequence shown here is derived from an EMBL/GenBank/DDBJ whole genome shotgun (WGS) entry which is preliminary data.</text>
</comment>
<feature type="domain" description="OmpR/PhoB-type" evidence="5">
    <location>
        <begin position="20"/>
        <end position="94"/>
    </location>
</feature>
<dbReference type="SUPFAM" id="SSF46894">
    <property type="entry name" value="C-terminal effector domain of the bipartite response regulators"/>
    <property type="match status" value="1"/>
</dbReference>
<name>A0A4Q7ZFS3_9ACTN</name>
<protein>
    <submittedName>
        <fullName evidence="7">DNA-binding SARP family transcriptional activator</fullName>
    </submittedName>
</protein>
<dbReference type="InterPro" id="IPR051677">
    <property type="entry name" value="AfsR-DnrI-RedD_regulator"/>
</dbReference>
<organism evidence="7 8">
    <name type="scientific">Krasilnikovia cinnamomea</name>
    <dbReference type="NCBI Taxonomy" id="349313"/>
    <lineage>
        <taxon>Bacteria</taxon>
        <taxon>Bacillati</taxon>
        <taxon>Actinomycetota</taxon>
        <taxon>Actinomycetes</taxon>
        <taxon>Micromonosporales</taxon>
        <taxon>Micromonosporaceae</taxon>
        <taxon>Krasilnikovia</taxon>
    </lineage>
</organism>
<proteinExistence type="inferred from homology"/>
<gene>
    <name evidence="7" type="ORF">EV385_0887</name>
</gene>
<dbReference type="InterPro" id="IPR005158">
    <property type="entry name" value="BTAD"/>
</dbReference>
<evidence type="ECO:0000256" key="1">
    <source>
        <dbReference type="ARBA" id="ARBA00005820"/>
    </source>
</evidence>
<keyword evidence="3 7" id="KW-0238">DNA-binding</keyword>
<evidence type="ECO:0000313" key="8">
    <source>
        <dbReference type="Proteomes" id="UP000292564"/>
    </source>
</evidence>
<dbReference type="EMBL" id="SHKY01000001">
    <property type="protein sequence ID" value="RZU49151.1"/>
    <property type="molecule type" value="Genomic_DNA"/>
</dbReference>
<dbReference type="SMART" id="SM01043">
    <property type="entry name" value="BTAD"/>
    <property type="match status" value="1"/>
</dbReference>
<dbReference type="SUPFAM" id="SSF48452">
    <property type="entry name" value="TPR-like"/>
    <property type="match status" value="1"/>
</dbReference>
<dbReference type="InterPro" id="IPR016032">
    <property type="entry name" value="Sig_transdc_resp-reg_C-effctor"/>
</dbReference>
<evidence type="ECO:0000259" key="5">
    <source>
        <dbReference type="SMART" id="SM00862"/>
    </source>
</evidence>
<dbReference type="Pfam" id="PF03704">
    <property type="entry name" value="BTAD"/>
    <property type="match status" value="1"/>
</dbReference>
<dbReference type="OrthoDB" id="134712at2"/>
<dbReference type="PANTHER" id="PTHR35807">
    <property type="entry name" value="TRANSCRIPTIONAL REGULATOR REDD-RELATED"/>
    <property type="match status" value="1"/>
</dbReference>
<dbReference type="PANTHER" id="PTHR35807:SF1">
    <property type="entry name" value="TRANSCRIPTIONAL REGULATOR REDD"/>
    <property type="match status" value="1"/>
</dbReference>
<evidence type="ECO:0000256" key="4">
    <source>
        <dbReference type="ARBA" id="ARBA00023163"/>
    </source>
</evidence>
<dbReference type="AlphaFoldDB" id="A0A4Q7ZFS3"/>
<dbReference type="SMART" id="SM00862">
    <property type="entry name" value="Trans_reg_C"/>
    <property type="match status" value="1"/>
</dbReference>
<keyword evidence="4" id="KW-0804">Transcription</keyword>
<accession>A0A4Q7ZFS3</accession>
<evidence type="ECO:0000256" key="2">
    <source>
        <dbReference type="ARBA" id="ARBA00023015"/>
    </source>
</evidence>
<dbReference type="InterPro" id="IPR036388">
    <property type="entry name" value="WH-like_DNA-bd_sf"/>
</dbReference>
<comment type="similarity">
    <text evidence="1">Belongs to the AfsR/DnrI/RedD regulatory family.</text>
</comment>
<dbReference type="GO" id="GO:0003677">
    <property type="term" value="F:DNA binding"/>
    <property type="evidence" value="ECO:0007669"/>
    <property type="project" value="UniProtKB-KW"/>
</dbReference>
<dbReference type="Gene3D" id="1.10.10.10">
    <property type="entry name" value="Winged helix-like DNA-binding domain superfamily/Winged helix DNA-binding domain"/>
    <property type="match status" value="1"/>
</dbReference>
<reference evidence="7 8" key="1">
    <citation type="submission" date="2019-02" db="EMBL/GenBank/DDBJ databases">
        <title>Sequencing the genomes of 1000 actinobacteria strains.</title>
        <authorList>
            <person name="Klenk H.-P."/>
        </authorList>
    </citation>
    <scope>NUCLEOTIDE SEQUENCE [LARGE SCALE GENOMIC DNA]</scope>
    <source>
        <strain evidence="7 8">DSM 45162</strain>
    </source>
</reference>
<dbReference type="InterPro" id="IPR001867">
    <property type="entry name" value="OmpR/PhoB-type_DNA-bd"/>
</dbReference>
<keyword evidence="2" id="KW-0805">Transcription regulation</keyword>
<dbReference type="Proteomes" id="UP000292564">
    <property type="component" value="Unassembled WGS sequence"/>
</dbReference>
<dbReference type="Gene3D" id="1.25.40.10">
    <property type="entry name" value="Tetratricopeptide repeat domain"/>
    <property type="match status" value="1"/>
</dbReference>
<evidence type="ECO:0000256" key="3">
    <source>
        <dbReference type="ARBA" id="ARBA00023125"/>
    </source>
</evidence>
<keyword evidence="8" id="KW-1185">Reference proteome</keyword>
<dbReference type="GO" id="GO:0000160">
    <property type="term" value="P:phosphorelay signal transduction system"/>
    <property type="evidence" value="ECO:0007669"/>
    <property type="project" value="InterPro"/>
</dbReference>
<dbReference type="InterPro" id="IPR011990">
    <property type="entry name" value="TPR-like_helical_dom_sf"/>
</dbReference>